<gene>
    <name evidence="8" type="ORF">GUITHDRAFT_109050</name>
</gene>
<evidence type="ECO:0000256" key="4">
    <source>
        <dbReference type="ARBA" id="ARBA00023136"/>
    </source>
</evidence>
<keyword evidence="2 6" id="KW-0812">Transmembrane</keyword>
<reference evidence="10" key="2">
    <citation type="submission" date="2012-11" db="EMBL/GenBank/DDBJ databases">
        <authorList>
            <person name="Kuo A."/>
            <person name="Curtis B.A."/>
            <person name="Tanifuji G."/>
            <person name="Burki F."/>
            <person name="Gruber A."/>
            <person name="Irimia M."/>
            <person name="Maruyama S."/>
            <person name="Arias M.C."/>
            <person name="Ball S.G."/>
            <person name="Gile G.H."/>
            <person name="Hirakawa Y."/>
            <person name="Hopkins J.F."/>
            <person name="Rensing S.A."/>
            <person name="Schmutz J."/>
            <person name="Symeonidi A."/>
            <person name="Elias M."/>
            <person name="Eveleigh R.J."/>
            <person name="Herman E.K."/>
            <person name="Klute M.J."/>
            <person name="Nakayama T."/>
            <person name="Obornik M."/>
            <person name="Reyes-Prieto A."/>
            <person name="Armbrust E.V."/>
            <person name="Aves S.J."/>
            <person name="Beiko R.G."/>
            <person name="Coutinho P."/>
            <person name="Dacks J.B."/>
            <person name="Durnford D.G."/>
            <person name="Fast N.M."/>
            <person name="Green B.R."/>
            <person name="Grisdale C."/>
            <person name="Hempe F."/>
            <person name="Henrissat B."/>
            <person name="Hoppner M.P."/>
            <person name="Ishida K.-I."/>
            <person name="Kim E."/>
            <person name="Koreny L."/>
            <person name="Kroth P.G."/>
            <person name="Liu Y."/>
            <person name="Malik S.-B."/>
            <person name="Maier U.G."/>
            <person name="McRose D."/>
            <person name="Mock T."/>
            <person name="Neilson J.A."/>
            <person name="Onodera N.T."/>
            <person name="Poole A.M."/>
            <person name="Pritham E.J."/>
            <person name="Richards T.A."/>
            <person name="Rocap G."/>
            <person name="Roy S.W."/>
            <person name="Sarai C."/>
            <person name="Schaack S."/>
            <person name="Shirato S."/>
            <person name="Slamovits C.H."/>
            <person name="Spencer D.F."/>
            <person name="Suzuki S."/>
            <person name="Worden A.Z."/>
            <person name="Zauner S."/>
            <person name="Barry K."/>
            <person name="Bell C."/>
            <person name="Bharti A.K."/>
            <person name="Crow J.A."/>
            <person name="Grimwood J."/>
            <person name="Kramer R."/>
            <person name="Lindquist E."/>
            <person name="Lucas S."/>
            <person name="Salamov A."/>
            <person name="McFadden G.I."/>
            <person name="Lane C.E."/>
            <person name="Keeling P.J."/>
            <person name="Gray M.W."/>
            <person name="Grigoriev I.V."/>
            <person name="Archibald J.M."/>
        </authorList>
    </citation>
    <scope>NUCLEOTIDE SEQUENCE</scope>
    <source>
        <strain evidence="10">CCMP2712</strain>
    </source>
</reference>
<reference evidence="9" key="3">
    <citation type="submission" date="2016-03" db="UniProtKB">
        <authorList>
            <consortium name="EnsemblProtists"/>
        </authorList>
    </citation>
    <scope>IDENTIFICATION</scope>
</reference>
<dbReference type="InterPro" id="IPR005821">
    <property type="entry name" value="Ion_trans_dom"/>
</dbReference>
<dbReference type="PROSITE" id="PS50003">
    <property type="entry name" value="PH_DOMAIN"/>
    <property type="match status" value="1"/>
</dbReference>
<feature type="region of interest" description="Disordered" evidence="5">
    <location>
        <begin position="580"/>
        <end position="623"/>
    </location>
</feature>
<evidence type="ECO:0000313" key="8">
    <source>
        <dbReference type="EMBL" id="EKX45006.1"/>
    </source>
</evidence>
<dbReference type="AlphaFoldDB" id="L1J902"/>
<evidence type="ECO:0000259" key="7">
    <source>
        <dbReference type="PROSITE" id="PS50003"/>
    </source>
</evidence>
<dbReference type="GeneID" id="17301695"/>
<accession>L1J902</accession>
<comment type="subcellular location">
    <subcellularLocation>
        <location evidence="1">Membrane</location>
        <topology evidence="1">Multi-pass membrane protein</topology>
    </subcellularLocation>
</comment>
<dbReference type="Gene3D" id="1.10.287.70">
    <property type="match status" value="1"/>
</dbReference>
<dbReference type="GO" id="GO:0001518">
    <property type="term" value="C:voltage-gated sodium channel complex"/>
    <property type="evidence" value="ECO:0007669"/>
    <property type="project" value="TreeGrafter"/>
</dbReference>
<feature type="domain" description="PH" evidence="7">
    <location>
        <begin position="1"/>
        <end position="80"/>
    </location>
</feature>
<evidence type="ECO:0000256" key="1">
    <source>
        <dbReference type="ARBA" id="ARBA00004141"/>
    </source>
</evidence>
<feature type="transmembrane region" description="Helical" evidence="6">
    <location>
        <begin position="174"/>
        <end position="198"/>
    </location>
</feature>
<feature type="compositionally biased region" description="Basic and acidic residues" evidence="5">
    <location>
        <begin position="612"/>
        <end position="623"/>
    </location>
</feature>
<feature type="transmembrane region" description="Helical" evidence="6">
    <location>
        <begin position="219"/>
        <end position="247"/>
    </location>
</feature>
<keyword evidence="3 6" id="KW-1133">Transmembrane helix</keyword>
<dbReference type="InterPro" id="IPR027359">
    <property type="entry name" value="Volt_channel_dom_sf"/>
</dbReference>
<feature type="transmembrane region" description="Helical" evidence="6">
    <location>
        <begin position="296"/>
        <end position="320"/>
    </location>
</feature>
<organism evidence="8">
    <name type="scientific">Guillardia theta (strain CCMP2712)</name>
    <name type="common">Cryptophyte</name>
    <dbReference type="NCBI Taxonomy" id="905079"/>
    <lineage>
        <taxon>Eukaryota</taxon>
        <taxon>Cryptophyceae</taxon>
        <taxon>Pyrenomonadales</taxon>
        <taxon>Geminigeraceae</taxon>
        <taxon>Guillardia</taxon>
    </lineage>
</organism>
<dbReference type="EMBL" id="JH993001">
    <property type="protein sequence ID" value="EKX45006.1"/>
    <property type="molecule type" value="Genomic_DNA"/>
</dbReference>
<evidence type="ECO:0000256" key="5">
    <source>
        <dbReference type="SAM" id="MobiDB-lite"/>
    </source>
</evidence>
<feature type="transmembrane region" description="Helical" evidence="6">
    <location>
        <begin position="139"/>
        <end position="168"/>
    </location>
</feature>
<dbReference type="Proteomes" id="UP000011087">
    <property type="component" value="Unassembled WGS sequence"/>
</dbReference>
<reference evidence="8 10" key="1">
    <citation type="journal article" date="2012" name="Nature">
        <title>Algal genomes reveal evolutionary mosaicism and the fate of nucleomorphs.</title>
        <authorList>
            <consortium name="DOE Joint Genome Institute"/>
            <person name="Curtis B.A."/>
            <person name="Tanifuji G."/>
            <person name="Burki F."/>
            <person name="Gruber A."/>
            <person name="Irimia M."/>
            <person name="Maruyama S."/>
            <person name="Arias M.C."/>
            <person name="Ball S.G."/>
            <person name="Gile G.H."/>
            <person name="Hirakawa Y."/>
            <person name="Hopkins J.F."/>
            <person name="Kuo A."/>
            <person name="Rensing S.A."/>
            <person name="Schmutz J."/>
            <person name="Symeonidi A."/>
            <person name="Elias M."/>
            <person name="Eveleigh R.J."/>
            <person name="Herman E.K."/>
            <person name="Klute M.J."/>
            <person name="Nakayama T."/>
            <person name="Obornik M."/>
            <person name="Reyes-Prieto A."/>
            <person name="Armbrust E.V."/>
            <person name="Aves S.J."/>
            <person name="Beiko R.G."/>
            <person name="Coutinho P."/>
            <person name="Dacks J.B."/>
            <person name="Durnford D.G."/>
            <person name="Fast N.M."/>
            <person name="Green B.R."/>
            <person name="Grisdale C.J."/>
            <person name="Hempel F."/>
            <person name="Henrissat B."/>
            <person name="Hoppner M.P."/>
            <person name="Ishida K."/>
            <person name="Kim E."/>
            <person name="Koreny L."/>
            <person name="Kroth P.G."/>
            <person name="Liu Y."/>
            <person name="Malik S.B."/>
            <person name="Maier U.G."/>
            <person name="McRose D."/>
            <person name="Mock T."/>
            <person name="Neilson J.A."/>
            <person name="Onodera N.T."/>
            <person name="Poole A.M."/>
            <person name="Pritham E.J."/>
            <person name="Richards T.A."/>
            <person name="Rocap G."/>
            <person name="Roy S.W."/>
            <person name="Sarai C."/>
            <person name="Schaack S."/>
            <person name="Shirato S."/>
            <person name="Slamovits C.H."/>
            <person name="Spencer D.F."/>
            <person name="Suzuki S."/>
            <person name="Worden A.Z."/>
            <person name="Zauner S."/>
            <person name="Barry K."/>
            <person name="Bell C."/>
            <person name="Bharti A.K."/>
            <person name="Crow J.A."/>
            <person name="Grimwood J."/>
            <person name="Kramer R."/>
            <person name="Lindquist E."/>
            <person name="Lucas S."/>
            <person name="Salamov A."/>
            <person name="McFadden G.I."/>
            <person name="Lane C.E."/>
            <person name="Keeling P.J."/>
            <person name="Gray M.W."/>
            <person name="Grigoriev I.V."/>
            <person name="Archibald J.M."/>
        </authorList>
    </citation>
    <scope>NUCLEOTIDE SEQUENCE</scope>
    <source>
        <strain evidence="8 10">CCMP2712</strain>
    </source>
</reference>
<dbReference type="OrthoDB" id="2984333at2759"/>
<dbReference type="InterPro" id="IPR043203">
    <property type="entry name" value="VGCC_Ca_Na"/>
</dbReference>
<dbReference type="EnsemblProtists" id="EKX45006">
    <property type="protein sequence ID" value="EKX45006"/>
    <property type="gene ID" value="GUITHDRAFT_109050"/>
</dbReference>
<dbReference type="InterPro" id="IPR001849">
    <property type="entry name" value="PH_domain"/>
</dbReference>
<feature type="compositionally biased region" description="Polar residues" evidence="5">
    <location>
        <begin position="643"/>
        <end position="657"/>
    </location>
</feature>
<sequence length="723" mass="83156">MPARPPKADDESGIPKCSVQVVWKKKPDEEIDKKSLDLQHLDFALGTSKNGFFRGRIFVFRTKNVDELEMWVEGIQRLLRYHQDTEIVNLSRFEMIRKTVRWFYVGDRCQFVLAAVIVSNFICNIFEAQMHSASGTDEVFAILDVLFTIFFTIELLINMFSTFFWEFISSRWNWFDMCVVLISLISVFINNLPGANVLRLLRCFRVFRLFNRIKSLKMVLLALTASIPPMVNAFALVCLVIAIYSIVAVQFFKQQQPELFGDFFTSMFTMFQVMTLDNWSDIVRALWLQTNQEFGVACFFCSFQLIATMVLLNVVIAVLLDNFSDASREEAIQEQSQFSFNADYTLARMVNSISNARDSYELEVQIDSLFDKLLQLNRDRIMQTLTSTPSELKRLGYFFNRWRCRGIERVQKNKLSFMQFRNGFKMMRFIPPIIITQDFWKKNVQSAGLCDRQGLLPRSSFHTLLKCMLRQHDSSLINFAMEMNFQTEKDHAARVISAVLAVICDDPAKGIHLHRAASENWTEIHNMLDSPTETKLMETLSAKLNSMHERLDKIETELRENTPRKMHAAIKESIGNGHTKLKANGTHNLVSSNGVHLSRRRGSQATTGVSQKVDRKVNHKSSDLTEINRQLQQSDLTEINRQHQQSDLTEINDQRSSVPEEIKQENEVKRVIETSQVSLETQDVHMNISAHPMLDTPKGPVNQFIDGLVEGILSIGKSVRSSA</sequence>
<keyword evidence="4 6" id="KW-0472">Membrane</keyword>
<dbReference type="PANTHER" id="PTHR10037">
    <property type="entry name" value="VOLTAGE-GATED CATION CHANNEL CALCIUM AND SODIUM"/>
    <property type="match status" value="1"/>
</dbReference>
<feature type="region of interest" description="Disordered" evidence="5">
    <location>
        <begin position="643"/>
        <end position="663"/>
    </location>
</feature>
<proteinExistence type="predicted"/>
<feature type="compositionally biased region" description="Polar residues" evidence="5">
    <location>
        <begin position="585"/>
        <end position="595"/>
    </location>
</feature>
<evidence type="ECO:0000256" key="6">
    <source>
        <dbReference type="SAM" id="Phobius"/>
    </source>
</evidence>
<dbReference type="PaxDb" id="55529-EKX45006"/>
<dbReference type="KEGG" id="gtt:GUITHDRAFT_109050"/>
<dbReference type="SUPFAM" id="SSF81324">
    <property type="entry name" value="Voltage-gated potassium channels"/>
    <property type="match status" value="1"/>
</dbReference>
<dbReference type="Gene3D" id="1.20.120.350">
    <property type="entry name" value="Voltage-gated potassium channels. Chain C"/>
    <property type="match status" value="1"/>
</dbReference>
<evidence type="ECO:0000313" key="9">
    <source>
        <dbReference type="EnsemblProtists" id="EKX45006"/>
    </source>
</evidence>
<evidence type="ECO:0000256" key="3">
    <source>
        <dbReference type="ARBA" id="ARBA00022989"/>
    </source>
</evidence>
<dbReference type="GO" id="GO:0005248">
    <property type="term" value="F:voltage-gated sodium channel activity"/>
    <property type="evidence" value="ECO:0007669"/>
    <property type="project" value="TreeGrafter"/>
</dbReference>
<dbReference type="RefSeq" id="XP_005831986.1">
    <property type="nucleotide sequence ID" value="XM_005831929.1"/>
</dbReference>
<keyword evidence="10" id="KW-1185">Reference proteome</keyword>
<dbReference type="eggNOG" id="KOG2301">
    <property type="taxonomic scope" value="Eukaryota"/>
</dbReference>
<dbReference type="STRING" id="905079.L1J902"/>
<dbReference type="HOGENOM" id="CLU_382851_0_0_1"/>
<protein>
    <recommendedName>
        <fullName evidence="7">PH domain-containing protein</fullName>
    </recommendedName>
</protein>
<evidence type="ECO:0000313" key="10">
    <source>
        <dbReference type="Proteomes" id="UP000011087"/>
    </source>
</evidence>
<name>L1J902_GUITC</name>
<dbReference type="Pfam" id="PF00520">
    <property type="entry name" value="Ion_trans"/>
    <property type="match status" value="1"/>
</dbReference>
<evidence type="ECO:0000256" key="2">
    <source>
        <dbReference type="ARBA" id="ARBA00022692"/>
    </source>
</evidence>
<dbReference type="PANTHER" id="PTHR10037:SF62">
    <property type="entry name" value="SODIUM CHANNEL PROTEIN 60E"/>
    <property type="match status" value="1"/>
</dbReference>